<dbReference type="InterPro" id="IPR033907">
    <property type="entry name" value="Endolysin_autolysin"/>
</dbReference>
<keyword evidence="4 7" id="KW-0378">Hydrolase</keyword>
<comment type="caution">
    <text evidence="8">The sequence shown here is derived from an EMBL/GenBank/DDBJ whole genome shotgun (WGS) entry which is preliminary data.</text>
</comment>
<dbReference type="GO" id="GO:0016998">
    <property type="term" value="P:cell wall macromolecule catabolic process"/>
    <property type="evidence" value="ECO:0007669"/>
    <property type="project" value="InterPro"/>
</dbReference>
<dbReference type="InterPro" id="IPR034690">
    <property type="entry name" value="Endolysin_T4_type"/>
</dbReference>
<dbReference type="Pfam" id="PF00959">
    <property type="entry name" value="Phage_lysozyme"/>
    <property type="match status" value="1"/>
</dbReference>
<organism evidence="8 9">
    <name type="scientific">Candidatus Aphodousia faecigallinarum</name>
    <dbReference type="NCBI Taxonomy" id="2840677"/>
    <lineage>
        <taxon>Bacteria</taxon>
        <taxon>Pseudomonadati</taxon>
        <taxon>Pseudomonadota</taxon>
        <taxon>Betaproteobacteria</taxon>
        <taxon>Burkholderiales</taxon>
        <taxon>Sutterellaceae</taxon>
        <taxon>Sutterellaceae incertae sedis</taxon>
        <taxon>Candidatus Aphodousia</taxon>
    </lineage>
</organism>
<dbReference type="InterPro" id="IPR023346">
    <property type="entry name" value="Lysozyme-like_dom_sf"/>
</dbReference>
<evidence type="ECO:0000256" key="1">
    <source>
        <dbReference type="ARBA" id="ARBA00000632"/>
    </source>
</evidence>
<evidence type="ECO:0000256" key="7">
    <source>
        <dbReference type="RuleBase" id="RU003788"/>
    </source>
</evidence>
<dbReference type="InterPro" id="IPR051018">
    <property type="entry name" value="Bacteriophage_GH24"/>
</dbReference>
<dbReference type="PANTHER" id="PTHR38107:SF3">
    <property type="entry name" value="LYSOZYME RRRD-RELATED"/>
    <property type="match status" value="1"/>
</dbReference>
<dbReference type="HAMAP" id="MF_04110">
    <property type="entry name" value="ENDOLYSIN_T4"/>
    <property type="match status" value="1"/>
</dbReference>
<dbReference type="CDD" id="cd00737">
    <property type="entry name" value="lyz_endolysin_autolysin"/>
    <property type="match status" value="1"/>
</dbReference>
<evidence type="ECO:0000256" key="2">
    <source>
        <dbReference type="ARBA" id="ARBA00022529"/>
    </source>
</evidence>
<protein>
    <recommendedName>
        <fullName evidence="7">Lysozyme</fullName>
        <ecNumber evidence="7">3.2.1.17</ecNumber>
    </recommendedName>
</protein>
<accession>A0A9D1LFB1</accession>
<comment type="catalytic activity">
    <reaction evidence="1 7">
        <text>Hydrolysis of (1-&gt;4)-beta-linkages between N-acetylmuramic acid and N-acetyl-D-glucosamine residues in a peptidoglycan and between N-acetyl-D-glucosamine residues in chitodextrins.</text>
        <dbReference type="EC" id="3.2.1.17"/>
    </reaction>
</comment>
<dbReference type="Gene3D" id="1.10.530.40">
    <property type="match status" value="1"/>
</dbReference>
<evidence type="ECO:0000313" key="9">
    <source>
        <dbReference type="Proteomes" id="UP000824083"/>
    </source>
</evidence>
<evidence type="ECO:0000313" key="8">
    <source>
        <dbReference type="EMBL" id="HIU37614.1"/>
    </source>
</evidence>
<dbReference type="GO" id="GO:0003796">
    <property type="term" value="F:lysozyme activity"/>
    <property type="evidence" value="ECO:0007669"/>
    <property type="project" value="UniProtKB-EC"/>
</dbReference>
<keyword evidence="6 7" id="KW-0326">Glycosidase</keyword>
<dbReference type="InterPro" id="IPR023347">
    <property type="entry name" value="Lysozyme_dom_sf"/>
</dbReference>
<name>A0A9D1LFB1_9BURK</name>
<proteinExistence type="inferred from homology"/>
<keyword evidence="3 7" id="KW-0081">Bacteriolytic enzyme</keyword>
<evidence type="ECO:0000256" key="6">
    <source>
        <dbReference type="ARBA" id="ARBA00023295"/>
    </source>
</evidence>
<dbReference type="EC" id="3.2.1.17" evidence="7"/>
<evidence type="ECO:0000256" key="3">
    <source>
        <dbReference type="ARBA" id="ARBA00022638"/>
    </source>
</evidence>
<evidence type="ECO:0000256" key="4">
    <source>
        <dbReference type="ARBA" id="ARBA00022801"/>
    </source>
</evidence>
<dbReference type="GO" id="GO:0042742">
    <property type="term" value="P:defense response to bacterium"/>
    <property type="evidence" value="ECO:0007669"/>
    <property type="project" value="UniProtKB-KW"/>
</dbReference>
<keyword evidence="2 7" id="KW-0929">Antimicrobial</keyword>
<dbReference type="PANTHER" id="PTHR38107">
    <property type="match status" value="1"/>
</dbReference>
<evidence type="ECO:0000256" key="5">
    <source>
        <dbReference type="ARBA" id="ARBA00023200"/>
    </source>
</evidence>
<dbReference type="GO" id="GO:0009253">
    <property type="term" value="P:peptidoglycan catabolic process"/>
    <property type="evidence" value="ECO:0007669"/>
    <property type="project" value="InterPro"/>
</dbReference>
<comment type="similarity">
    <text evidence="7">Belongs to the glycosyl hydrolase 24 family.</text>
</comment>
<dbReference type="GO" id="GO:0031640">
    <property type="term" value="P:killing of cells of another organism"/>
    <property type="evidence" value="ECO:0007669"/>
    <property type="project" value="UniProtKB-KW"/>
</dbReference>
<reference evidence="8" key="1">
    <citation type="submission" date="2020-10" db="EMBL/GenBank/DDBJ databases">
        <authorList>
            <person name="Gilroy R."/>
        </authorList>
    </citation>
    <scope>NUCLEOTIDE SEQUENCE</scope>
    <source>
        <strain evidence="8">7463</strain>
    </source>
</reference>
<dbReference type="Proteomes" id="UP000824083">
    <property type="component" value="Unassembled WGS sequence"/>
</dbReference>
<dbReference type="EMBL" id="DVMY01000081">
    <property type="protein sequence ID" value="HIU37614.1"/>
    <property type="molecule type" value="Genomic_DNA"/>
</dbReference>
<keyword evidence="5" id="KW-1035">Host cytoplasm</keyword>
<gene>
    <name evidence="8" type="ORF">IAC56_05010</name>
</gene>
<reference evidence="8" key="2">
    <citation type="journal article" date="2021" name="PeerJ">
        <title>Extensive microbial diversity within the chicken gut microbiome revealed by metagenomics and culture.</title>
        <authorList>
            <person name="Gilroy R."/>
            <person name="Ravi A."/>
            <person name="Getino M."/>
            <person name="Pursley I."/>
            <person name="Horton D.L."/>
            <person name="Alikhan N.F."/>
            <person name="Baker D."/>
            <person name="Gharbi K."/>
            <person name="Hall N."/>
            <person name="Watson M."/>
            <person name="Adriaenssens E.M."/>
            <person name="Foster-Nyarko E."/>
            <person name="Jarju S."/>
            <person name="Secka A."/>
            <person name="Antonio M."/>
            <person name="Oren A."/>
            <person name="Chaudhuri R.R."/>
            <person name="La Ragione R."/>
            <person name="Hildebrand F."/>
            <person name="Pallen M.J."/>
        </authorList>
    </citation>
    <scope>NUCLEOTIDE SEQUENCE</scope>
    <source>
        <strain evidence="8">7463</strain>
    </source>
</reference>
<dbReference type="SUPFAM" id="SSF53955">
    <property type="entry name" value="Lysozyme-like"/>
    <property type="match status" value="1"/>
</dbReference>
<dbReference type="InterPro" id="IPR002196">
    <property type="entry name" value="Glyco_hydro_24"/>
</dbReference>
<dbReference type="AlphaFoldDB" id="A0A9D1LFB1"/>
<sequence length="190" mass="21097">MLFHQCLSTFLTESIFTSTDRSINIWQWRPSVKLRNLGNYEPALAAGFISSFEGCRLSAYKCPSGVLTIGYGHTKGVSEGDTCTKRQAEDWLIDDIRETQALLAHYVNVPVSEGEFVSLVSLAFNVGVGALTKSKLLRKLNSGDRDGAAEEFLDFDLANGKRVAGLTRRRKKEHDLFLLESLKAQLPNIV</sequence>